<evidence type="ECO:0000259" key="1">
    <source>
        <dbReference type="PROSITE" id="PS51340"/>
    </source>
</evidence>
<dbReference type="PANTHER" id="PTHR36930:SF1">
    <property type="entry name" value="MOSC DOMAIN-CONTAINING PROTEIN"/>
    <property type="match status" value="1"/>
</dbReference>
<dbReference type="SUPFAM" id="SSF50800">
    <property type="entry name" value="PK beta-barrel domain-like"/>
    <property type="match status" value="1"/>
</dbReference>
<protein>
    <submittedName>
        <fullName evidence="2">MOSC domain-containing protein</fullName>
    </submittedName>
</protein>
<dbReference type="InterPro" id="IPR011037">
    <property type="entry name" value="Pyrv_Knase-like_insert_dom_sf"/>
</dbReference>
<feature type="domain" description="MOSC" evidence="1">
    <location>
        <begin position="20"/>
        <end position="168"/>
    </location>
</feature>
<dbReference type="InterPro" id="IPR052716">
    <property type="entry name" value="MOSC_domain"/>
</dbReference>
<dbReference type="RefSeq" id="WP_263413808.1">
    <property type="nucleotide sequence ID" value="NZ_BAABBH010000001.1"/>
</dbReference>
<accession>A0ABW9KHR6</accession>
<dbReference type="Gene3D" id="2.40.33.20">
    <property type="entry name" value="PK beta-barrel domain-like"/>
    <property type="match status" value="1"/>
</dbReference>
<sequence>MAEPRIIAVSSSPNHGFSKQPQPAIHLLAGLGVEGDSHCGKTVQHLYLMRKDASAPNRMQVHLLPAELLDEVNADGFQVDPGGLGENILTRDVDLLHLPAGTLLRLGEEAIVELTCLRQPCAQIDRYQPGLQQRMFSHEDGKRRPRVGVMGIVTQGGIVRAQDRIRVDLPPEPHRALTT</sequence>
<gene>
    <name evidence="2" type="ORF">ACK2TP_02535</name>
</gene>
<dbReference type="InterPro" id="IPR005302">
    <property type="entry name" value="MoCF_Sase_C"/>
</dbReference>
<proteinExistence type="predicted"/>
<reference evidence="2 3" key="1">
    <citation type="submission" date="2024-12" db="EMBL/GenBank/DDBJ databases">
        <authorList>
            <person name="Lee Y."/>
        </authorList>
    </citation>
    <scope>NUCLEOTIDE SEQUENCE [LARGE SCALE GENOMIC DNA]</scope>
    <source>
        <strain evidence="2 3">03SUJ4</strain>
    </source>
</reference>
<evidence type="ECO:0000313" key="2">
    <source>
        <dbReference type="EMBL" id="MFN2974632.1"/>
    </source>
</evidence>
<keyword evidence="3" id="KW-1185">Reference proteome</keyword>
<dbReference type="Proteomes" id="UP001634747">
    <property type="component" value="Unassembled WGS sequence"/>
</dbReference>
<dbReference type="PANTHER" id="PTHR36930">
    <property type="entry name" value="METAL-SULFUR CLUSTER BIOSYNTHESIS PROTEINS YUAD-RELATED"/>
    <property type="match status" value="1"/>
</dbReference>
<name>A0ABW9KHR6_9BACT</name>
<evidence type="ECO:0000313" key="3">
    <source>
        <dbReference type="Proteomes" id="UP001634747"/>
    </source>
</evidence>
<dbReference type="Pfam" id="PF03473">
    <property type="entry name" value="MOSC"/>
    <property type="match status" value="1"/>
</dbReference>
<dbReference type="EMBL" id="JBJYXY010000001">
    <property type="protein sequence ID" value="MFN2974632.1"/>
    <property type="molecule type" value="Genomic_DNA"/>
</dbReference>
<comment type="caution">
    <text evidence="2">The sequence shown here is derived from an EMBL/GenBank/DDBJ whole genome shotgun (WGS) entry which is preliminary data.</text>
</comment>
<dbReference type="PROSITE" id="PS51340">
    <property type="entry name" value="MOSC"/>
    <property type="match status" value="1"/>
</dbReference>
<organism evidence="2 3">
    <name type="scientific">Terriglobus aquaticus</name>
    <dbReference type="NCBI Taxonomy" id="940139"/>
    <lineage>
        <taxon>Bacteria</taxon>
        <taxon>Pseudomonadati</taxon>
        <taxon>Acidobacteriota</taxon>
        <taxon>Terriglobia</taxon>
        <taxon>Terriglobales</taxon>
        <taxon>Acidobacteriaceae</taxon>
        <taxon>Terriglobus</taxon>
    </lineage>
</organism>